<dbReference type="HOGENOM" id="CLU_1451486_0_0_2"/>
<keyword evidence="3" id="KW-1185">Reference proteome</keyword>
<reference evidence="2 3" key="1">
    <citation type="journal article" date="2012" name="J. Bacteriol.">
        <title>Complete genome sequence of strain 1860, a crenarchaeon of the genus pyrobaculum able to grow with various electron acceptors.</title>
        <authorList>
            <person name="Mardanov A.V."/>
            <person name="Gumerov V.M."/>
            <person name="Slobodkina G.B."/>
            <person name="Beletsky A.V."/>
            <person name="Bonch-Osmolovskaya E.A."/>
            <person name="Ravin N.V."/>
            <person name="Skryabin K.G."/>
        </authorList>
    </citation>
    <scope>NUCLEOTIDE SEQUENCE [LARGE SCALE GENOMIC DNA]</scope>
    <source>
        <strain evidence="2 3">1860</strain>
    </source>
</reference>
<keyword evidence="1" id="KW-1133">Transmembrane helix</keyword>
<dbReference type="AlphaFoldDB" id="G7VAJ0"/>
<dbReference type="EMBL" id="CP003098">
    <property type="protein sequence ID" value="AET32229.1"/>
    <property type="molecule type" value="Genomic_DNA"/>
</dbReference>
<dbReference type="OrthoDB" id="386366at2157"/>
<sequence>MLLFIERELKIAMRNWELVAVNILTSTALALTFSALSYFGGLIASLLISSYLYTHLLLLREEELGTLDGLRLLGRYEEYFGAKIATATMLNLLTSAAYTAAYGALSTGPIDVLEALYTPFYLATASTAAAAIATATRARQALSLFITSALSLGFAASVVRGGLDIPTAMAGPALAAAAILLSREIS</sequence>
<evidence type="ECO:0000313" key="3">
    <source>
        <dbReference type="Proteomes" id="UP000005867"/>
    </source>
</evidence>
<feature type="transmembrane region" description="Helical" evidence="1">
    <location>
        <begin position="141"/>
        <end position="159"/>
    </location>
</feature>
<proteinExistence type="predicted"/>
<feature type="transmembrane region" description="Helical" evidence="1">
    <location>
        <begin position="116"/>
        <end position="134"/>
    </location>
</feature>
<dbReference type="RefSeq" id="WP_014288057.1">
    <property type="nucleotide sequence ID" value="NC_016645.1"/>
</dbReference>
<keyword evidence="1" id="KW-0472">Membrane</keyword>
<feature type="transmembrane region" description="Helical" evidence="1">
    <location>
        <begin position="80"/>
        <end position="104"/>
    </location>
</feature>
<evidence type="ECO:0000313" key="2">
    <source>
        <dbReference type="EMBL" id="AET32229.1"/>
    </source>
</evidence>
<dbReference type="GeneID" id="11595045"/>
<dbReference type="STRING" id="1104324.P186_0783"/>
<feature type="transmembrane region" description="Helical" evidence="1">
    <location>
        <begin position="42"/>
        <end position="59"/>
    </location>
</feature>
<name>G7VAJ0_9CREN</name>
<organism evidence="2 3">
    <name type="scientific">Pyrobaculum ferrireducens</name>
    <dbReference type="NCBI Taxonomy" id="1104324"/>
    <lineage>
        <taxon>Archaea</taxon>
        <taxon>Thermoproteota</taxon>
        <taxon>Thermoprotei</taxon>
        <taxon>Thermoproteales</taxon>
        <taxon>Thermoproteaceae</taxon>
        <taxon>Pyrobaculum</taxon>
    </lineage>
</organism>
<dbReference type="Proteomes" id="UP000005867">
    <property type="component" value="Chromosome"/>
</dbReference>
<dbReference type="KEGG" id="pyr:P186_0783"/>
<dbReference type="BioCyc" id="PSP1104324:GJSN-767-MONOMER"/>
<keyword evidence="1" id="KW-0812">Transmembrane</keyword>
<gene>
    <name evidence="2" type="ORF">P186_0783</name>
</gene>
<dbReference type="eggNOG" id="arCOG11278">
    <property type="taxonomic scope" value="Archaea"/>
</dbReference>
<evidence type="ECO:0000256" key="1">
    <source>
        <dbReference type="SAM" id="Phobius"/>
    </source>
</evidence>
<protein>
    <submittedName>
        <fullName evidence="2">Uncharacterized protein</fullName>
    </submittedName>
</protein>
<accession>G7VAJ0</accession>